<organism evidence="1 2">
    <name type="scientific">Protopolystoma xenopodis</name>
    <dbReference type="NCBI Taxonomy" id="117903"/>
    <lineage>
        <taxon>Eukaryota</taxon>
        <taxon>Metazoa</taxon>
        <taxon>Spiralia</taxon>
        <taxon>Lophotrochozoa</taxon>
        <taxon>Platyhelminthes</taxon>
        <taxon>Monogenea</taxon>
        <taxon>Polyopisthocotylea</taxon>
        <taxon>Polystomatidea</taxon>
        <taxon>Polystomatidae</taxon>
        <taxon>Protopolystoma</taxon>
    </lineage>
</organism>
<dbReference type="EMBL" id="CAAALY010048742">
    <property type="protein sequence ID" value="VEL20946.1"/>
    <property type="molecule type" value="Genomic_DNA"/>
</dbReference>
<reference evidence="1" key="1">
    <citation type="submission" date="2018-11" db="EMBL/GenBank/DDBJ databases">
        <authorList>
            <consortium name="Pathogen Informatics"/>
        </authorList>
    </citation>
    <scope>NUCLEOTIDE SEQUENCE</scope>
</reference>
<dbReference type="AlphaFoldDB" id="A0A3S5CH64"/>
<gene>
    <name evidence="1" type="ORF">PXEA_LOCUS14386</name>
</gene>
<protein>
    <submittedName>
        <fullName evidence="1">Uncharacterized protein</fullName>
    </submittedName>
</protein>
<dbReference type="Proteomes" id="UP000784294">
    <property type="component" value="Unassembled WGS sequence"/>
</dbReference>
<evidence type="ECO:0000313" key="1">
    <source>
        <dbReference type="EMBL" id="VEL20946.1"/>
    </source>
</evidence>
<evidence type="ECO:0000313" key="2">
    <source>
        <dbReference type="Proteomes" id="UP000784294"/>
    </source>
</evidence>
<sequence>MSSCRITLLTRQCIPSSNIGPDRFQPSWTCIPAAYALPARSFASLMGLTCRTFWAPDDYQPIMHLSEFNSTALILKPRLESARGWNQPQAVAVATF</sequence>
<accession>A0A3S5CH64</accession>
<keyword evidence="2" id="KW-1185">Reference proteome</keyword>
<proteinExistence type="predicted"/>
<name>A0A3S5CH64_9PLAT</name>
<comment type="caution">
    <text evidence="1">The sequence shown here is derived from an EMBL/GenBank/DDBJ whole genome shotgun (WGS) entry which is preliminary data.</text>
</comment>